<feature type="transmembrane region" description="Helical" evidence="11">
    <location>
        <begin position="214"/>
        <end position="234"/>
    </location>
</feature>
<comment type="catalytic activity">
    <reaction evidence="1">
        <text>ATP + protein L-histidine = ADP + protein N-phospho-L-histidine.</text>
        <dbReference type="EC" id="2.7.13.3"/>
    </reaction>
</comment>
<organism evidence="14 15">
    <name type="scientific">Hymenobacter bucti</name>
    <dbReference type="NCBI Taxonomy" id="1844114"/>
    <lineage>
        <taxon>Bacteria</taxon>
        <taxon>Pseudomonadati</taxon>
        <taxon>Bacteroidota</taxon>
        <taxon>Cytophagia</taxon>
        <taxon>Cytophagales</taxon>
        <taxon>Hymenobacteraceae</taxon>
        <taxon>Hymenobacter</taxon>
    </lineage>
</organism>
<dbReference type="Pfam" id="PF02518">
    <property type="entry name" value="HATPase_c"/>
    <property type="match status" value="1"/>
</dbReference>
<dbReference type="PROSITE" id="PS50885">
    <property type="entry name" value="HAMP"/>
    <property type="match status" value="1"/>
</dbReference>
<dbReference type="PANTHER" id="PTHR43065">
    <property type="entry name" value="SENSOR HISTIDINE KINASE"/>
    <property type="match status" value="1"/>
</dbReference>
<dbReference type="Gene3D" id="1.10.287.130">
    <property type="match status" value="1"/>
</dbReference>
<feature type="domain" description="Histidine kinase" evidence="12">
    <location>
        <begin position="1007"/>
        <end position="1222"/>
    </location>
</feature>
<feature type="transmembrane region" description="Helical" evidence="11">
    <location>
        <begin position="294"/>
        <end position="315"/>
    </location>
</feature>
<accession>A0ABW4QQA5</accession>
<dbReference type="GO" id="GO:0005524">
    <property type="term" value="F:ATP binding"/>
    <property type="evidence" value="ECO:0007669"/>
    <property type="project" value="UniProtKB-KW"/>
</dbReference>
<evidence type="ECO:0000256" key="2">
    <source>
        <dbReference type="ARBA" id="ARBA00004370"/>
    </source>
</evidence>
<evidence type="ECO:0000256" key="7">
    <source>
        <dbReference type="ARBA" id="ARBA00022777"/>
    </source>
</evidence>
<evidence type="ECO:0000256" key="5">
    <source>
        <dbReference type="ARBA" id="ARBA00022679"/>
    </source>
</evidence>
<feature type="transmembrane region" description="Helical" evidence="11">
    <location>
        <begin position="261"/>
        <end position="282"/>
    </location>
</feature>
<dbReference type="EMBL" id="JBHUFD010000001">
    <property type="protein sequence ID" value="MFD1871572.1"/>
    <property type="molecule type" value="Genomic_DNA"/>
</dbReference>
<dbReference type="InterPro" id="IPR003594">
    <property type="entry name" value="HATPase_dom"/>
</dbReference>
<evidence type="ECO:0000259" key="13">
    <source>
        <dbReference type="PROSITE" id="PS50885"/>
    </source>
</evidence>
<comment type="caution">
    <text evidence="14">The sequence shown here is derived from an EMBL/GenBank/DDBJ whole genome shotgun (WGS) entry which is preliminary data.</text>
</comment>
<evidence type="ECO:0000256" key="3">
    <source>
        <dbReference type="ARBA" id="ARBA00012438"/>
    </source>
</evidence>
<dbReference type="InterPro" id="IPR036890">
    <property type="entry name" value="HATPase_C_sf"/>
</dbReference>
<dbReference type="Gene3D" id="6.10.340.10">
    <property type="match status" value="1"/>
</dbReference>
<protein>
    <recommendedName>
        <fullName evidence="3">histidine kinase</fullName>
        <ecNumber evidence="3">2.7.13.3</ecNumber>
    </recommendedName>
</protein>
<proteinExistence type="predicted"/>
<evidence type="ECO:0000256" key="10">
    <source>
        <dbReference type="SAM" id="MobiDB-lite"/>
    </source>
</evidence>
<keyword evidence="11" id="KW-1133">Transmembrane helix</keyword>
<feature type="transmembrane region" description="Helical" evidence="11">
    <location>
        <begin position="395"/>
        <end position="414"/>
    </location>
</feature>
<keyword evidence="6" id="KW-0547">Nucleotide-binding</keyword>
<evidence type="ECO:0000256" key="9">
    <source>
        <dbReference type="ARBA" id="ARBA00023012"/>
    </source>
</evidence>
<feature type="transmembrane region" description="Helical" evidence="11">
    <location>
        <begin position="741"/>
        <end position="762"/>
    </location>
</feature>
<reference evidence="15" key="1">
    <citation type="journal article" date="2019" name="Int. J. Syst. Evol. Microbiol.">
        <title>The Global Catalogue of Microorganisms (GCM) 10K type strain sequencing project: providing services to taxonomists for standard genome sequencing and annotation.</title>
        <authorList>
            <consortium name="The Broad Institute Genomics Platform"/>
            <consortium name="The Broad Institute Genome Sequencing Center for Infectious Disease"/>
            <person name="Wu L."/>
            <person name="Ma J."/>
        </authorList>
    </citation>
    <scope>NUCLEOTIDE SEQUENCE [LARGE SCALE GENOMIC DNA]</scope>
    <source>
        <strain evidence="15">CGMCC 1.15795</strain>
    </source>
</reference>
<dbReference type="PRINTS" id="PR00344">
    <property type="entry name" value="BCTRLSENSOR"/>
</dbReference>
<gene>
    <name evidence="14" type="ORF">ACFSDX_03995</name>
</gene>
<feature type="transmembrane region" description="Helical" evidence="11">
    <location>
        <begin position="421"/>
        <end position="441"/>
    </location>
</feature>
<dbReference type="SMART" id="SM00388">
    <property type="entry name" value="HisKA"/>
    <property type="match status" value="1"/>
</dbReference>
<feature type="transmembrane region" description="Helical" evidence="11">
    <location>
        <begin position="371"/>
        <end position="389"/>
    </location>
</feature>
<keyword evidence="11" id="KW-0472">Membrane</keyword>
<dbReference type="EC" id="2.7.13.3" evidence="3"/>
<dbReference type="InterPro" id="IPR003661">
    <property type="entry name" value="HisK_dim/P_dom"/>
</dbReference>
<dbReference type="Gene3D" id="3.30.565.10">
    <property type="entry name" value="Histidine kinase-like ATPase, C-terminal domain"/>
    <property type="match status" value="1"/>
</dbReference>
<keyword evidence="7" id="KW-0418">Kinase</keyword>
<evidence type="ECO:0000256" key="1">
    <source>
        <dbReference type="ARBA" id="ARBA00000085"/>
    </source>
</evidence>
<evidence type="ECO:0000259" key="12">
    <source>
        <dbReference type="PROSITE" id="PS50109"/>
    </source>
</evidence>
<evidence type="ECO:0000256" key="8">
    <source>
        <dbReference type="ARBA" id="ARBA00022840"/>
    </source>
</evidence>
<feature type="transmembrane region" description="Helical" evidence="11">
    <location>
        <begin position="335"/>
        <end position="359"/>
    </location>
</feature>
<keyword evidence="9" id="KW-0902">Two-component regulatory system</keyword>
<dbReference type="CDD" id="cd00082">
    <property type="entry name" value="HisKA"/>
    <property type="match status" value="1"/>
</dbReference>
<keyword evidence="8 14" id="KW-0067">ATP-binding</keyword>
<dbReference type="InterPro" id="IPR036097">
    <property type="entry name" value="HisK_dim/P_sf"/>
</dbReference>
<feature type="domain" description="HAMP" evidence="13">
    <location>
        <begin position="937"/>
        <end position="990"/>
    </location>
</feature>
<evidence type="ECO:0000313" key="14">
    <source>
        <dbReference type="EMBL" id="MFD1871572.1"/>
    </source>
</evidence>
<evidence type="ECO:0000256" key="4">
    <source>
        <dbReference type="ARBA" id="ARBA00022553"/>
    </source>
</evidence>
<dbReference type="SMART" id="SM00387">
    <property type="entry name" value="HATPase_c"/>
    <property type="match status" value="1"/>
</dbReference>
<sequence length="1222" mass="133462">MASQYGASAGEEAQPGTAQVQRLVQQATATASQEAERILQTSHYSKAVRFSQLLSQSTYPAFVVEGGQLREWSAAGPIPKAEDIADNRAEWLSQTSLGDFLVVRRAMDSTVVLVYIPLLQRYGISNRYLREGYGQALLQGLDVQVQALGAKPHAATTVREATGQPLFTVQWLQNSSLAGRYLPLALLVLGVLLYLAGWLALAGHWWRAQQGARAVAALVLPLLILRVVLVQLGLPNAILESPLFDPRVYAVSSWAPSLGDLLLNAVVALVVAVGAWLLSVHYRWQTRAQLGSRMVWRVGLAVAFSLLLLQLHSYYRMAFSSGQLNLDITQSIQASGFRVVLALAVVLHTAALLLLLLLLTRLLGPGRRLTHGGLLLAITAGGAIALLGLSALLGWPWLCLAALAISYFVLVRMAGPGSRGLPYLLLLLLGLGAATGALALYEQFGHQLLLDKQRLATNLLVDNDLQGEFLLGERTRQLAADPVIAQMLANQPVRADAVRRRVSRQYLRDYFDKYEANIGLFDAAGRPLGTEQADTLTFSQTREVLSRTATATDQAGVYLLKSENSFSSRRYAAVVPLVAPAAVGIGPPAPAGTIVLTLSLRKLSSYSVLPELLVDQKFFQPGLATDLSYAGFAAGHLVYSEGDFDYANLLPANRLGDPRLYQEGIVLSGFHHLAVRGTEGRTVVVTTSTYSLADWLSNFSFQLLLNSVLWLLAGGVYLLLRRERRAWQLNFSTRIQVLLNVGILLSLVVVSVATASQVISGYRRDLHRTYERRGRIALESLLRRRDLLTDSANRPAGYDPALNGLVHNVAALTETDLNLYDAQGKLLVSSQPLIFEAGLLGSLLNPQAMVALRERGLSRALLTERAGSLSFSALYMPVRVPSGSGAVAGPVLGYVGIPFFDSQKELDSKLTELFTTILNIFTLMGLLFLVLAFVATRQLTAPLKLLTERLRRTTLTGQNEMLDYRSSDDEIGLLVREYNTMLSKLEDSKRELATQEKEAAWREMARQVAHEIKNPLTPMKLSLQYLQKAIDERRPNTEALIARISQTLITQIDVLADIATSFSTFTNLPTMRPERLDVAAVLRHCADLFREQDGDEHGELRLALPEADSCTVFADESLLVRTFNNLLLNAKQAVPPGRAPRQEVALQCRPGKVLITIADNGSGIAEDVRDQIFRPNFTTKATGSGIGLAVAKRGIESAGGSIWFETVEDEGTTFFIELPLAG</sequence>
<feature type="transmembrane region" description="Helical" evidence="11">
    <location>
        <begin position="699"/>
        <end position="720"/>
    </location>
</feature>
<dbReference type="PANTHER" id="PTHR43065:SF10">
    <property type="entry name" value="PEROXIDE STRESS-ACTIVATED HISTIDINE KINASE MAK3"/>
    <property type="match status" value="1"/>
</dbReference>
<dbReference type="InterPro" id="IPR004358">
    <property type="entry name" value="Sig_transdc_His_kin-like_C"/>
</dbReference>
<feature type="transmembrane region" description="Helical" evidence="11">
    <location>
        <begin position="181"/>
        <end position="202"/>
    </location>
</feature>
<dbReference type="Proteomes" id="UP001597197">
    <property type="component" value="Unassembled WGS sequence"/>
</dbReference>
<dbReference type="InterPro" id="IPR005467">
    <property type="entry name" value="His_kinase_dom"/>
</dbReference>
<feature type="region of interest" description="Disordered" evidence="10">
    <location>
        <begin position="1"/>
        <end position="21"/>
    </location>
</feature>
<dbReference type="InterPro" id="IPR003660">
    <property type="entry name" value="HAMP_dom"/>
</dbReference>
<comment type="subcellular location">
    <subcellularLocation>
        <location evidence="2">Membrane</location>
    </subcellularLocation>
</comment>
<keyword evidence="15" id="KW-1185">Reference proteome</keyword>
<dbReference type="PROSITE" id="PS50109">
    <property type="entry name" value="HIS_KIN"/>
    <property type="match status" value="1"/>
</dbReference>
<name>A0ABW4QQA5_9BACT</name>
<feature type="transmembrane region" description="Helical" evidence="11">
    <location>
        <begin position="873"/>
        <end position="897"/>
    </location>
</feature>
<dbReference type="SUPFAM" id="SSF55874">
    <property type="entry name" value="ATPase domain of HSP90 chaperone/DNA topoisomerase II/histidine kinase"/>
    <property type="match status" value="1"/>
</dbReference>
<dbReference type="RefSeq" id="WP_382311887.1">
    <property type="nucleotide sequence ID" value="NZ_JBHUFD010000001.1"/>
</dbReference>
<keyword evidence="5" id="KW-0808">Transferase</keyword>
<evidence type="ECO:0000256" key="6">
    <source>
        <dbReference type="ARBA" id="ARBA00022741"/>
    </source>
</evidence>
<dbReference type="SUPFAM" id="SSF47384">
    <property type="entry name" value="Homodimeric domain of signal transducing histidine kinase"/>
    <property type="match status" value="1"/>
</dbReference>
<feature type="transmembrane region" description="Helical" evidence="11">
    <location>
        <begin position="917"/>
        <end position="936"/>
    </location>
</feature>
<evidence type="ECO:0000256" key="11">
    <source>
        <dbReference type="SAM" id="Phobius"/>
    </source>
</evidence>
<keyword evidence="11" id="KW-0812">Transmembrane</keyword>
<keyword evidence="4" id="KW-0597">Phosphoprotein</keyword>
<evidence type="ECO:0000313" key="15">
    <source>
        <dbReference type="Proteomes" id="UP001597197"/>
    </source>
</evidence>